<keyword evidence="1" id="KW-0472">Membrane</keyword>
<dbReference type="Proteomes" id="UP000587070">
    <property type="component" value="Unassembled WGS sequence"/>
</dbReference>
<dbReference type="AlphaFoldDB" id="A0A840GAY1"/>
<keyword evidence="3" id="KW-1185">Reference proteome</keyword>
<comment type="caution">
    <text evidence="2">The sequence shown here is derived from an EMBL/GenBank/DDBJ whole genome shotgun (WGS) entry which is preliminary data.</text>
</comment>
<name>A0A840GAY1_RHOTE</name>
<sequence length="144" mass="15854">MDMDNPASVISVAHVIQTAVAPVFLLTGIGAILGVLVNRLGRIVDRRRKLAEFTAEMRLLHAEELRMLWRRTRWIHRSITLCTLSALLVCLVIVALFVGAELRIDPGEIVAALFIAAMLGLIGGLFCFLREIALATSRFQASES</sequence>
<gene>
    <name evidence="2" type="ORF">GGD90_002441</name>
</gene>
<protein>
    <recommendedName>
        <fullName evidence="4">DUF2721 domain-containing protein</fullName>
    </recommendedName>
</protein>
<organism evidence="2 3">
    <name type="scientific">Rhodocyclus tenuis</name>
    <name type="common">Rhodospirillum tenue</name>
    <dbReference type="NCBI Taxonomy" id="1066"/>
    <lineage>
        <taxon>Bacteria</taxon>
        <taxon>Pseudomonadati</taxon>
        <taxon>Pseudomonadota</taxon>
        <taxon>Betaproteobacteria</taxon>
        <taxon>Rhodocyclales</taxon>
        <taxon>Rhodocyclaceae</taxon>
        <taxon>Rhodocyclus</taxon>
    </lineage>
</organism>
<accession>A0A840GAY1</accession>
<feature type="transmembrane region" description="Helical" evidence="1">
    <location>
        <begin position="74"/>
        <end position="97"/>
    </location>
</feature>
<evidence type="ECO:0000256" key="1">
    <source>
        <dbReference type="SAM" id="Phobius"/>
    </source>
</evidence>
<dbReference type="InterPro" id="IPR021279">
    <property type="entry name" value="DUF2721"/>
</dbReference>
<keyword evidence="1" id="KW-1133">Transmembrane helix</keyword>
<evidence type="ECO:0000313" key="2">
    <source>
        <dbReference type="EMBL" id="MBB4248050.1"/>
    </source>
</evidence>
<keyword evidence="1" id="KW-0812">Transmembrane</keyword>
<feature type="transmembrane region" description="Helical" evidence="1">
    <location>
        <begin position="109"/>
        <end position="129"/>
    </location>
</feature>
<feature type="transmembrane region" description="Helical" evidence="1">
    <location>
        <begin position="20"/>
        <end position="40"/>
    </location>
</feature>
<dbReference type="Pfam" id="PF11026">
    <property type="entry name" value="DUF2721"/>
    <property type="match status" value="1"/>
</dbReference>
<proteinExistence type="predicted"/>
<evidence type="ECO:0000313" key="3">
    <source>
        <dbReference type="Proteomes" id="UP000587070"/>
    </source>
</evidence>
<dbReference type="RefSeq" id="WP_221227761.1">
    <property type="nucleotide sequence ID" value="NZ_JACIGE010000009.1"/>
</dbReference>
<evidence type="ECO:0008006" key="4">
    <source>
        <dbReference type="Google" id="ProtNLM"/>
    </source>
</evidence>
<reference evidence="2 3" key="1">
    <citation type="submission" date="2020-08" db="EMBL/GenBank/DDBJ databases">
        <title>Genome sequencing of Purple Non-Sulfur Bacteria from various extreme environments.</title>
        <authorList>
            <person name="Mayer M."/>
        </authorList>
    </citation>
    <scope>NUCLEOTIDE SEQUENCE [LARGE SCALE GENOMIC DNA]</scope>
    <source>
        <strain evidence="2 3">2761</strain>
    </source>
</reference>
<dbReference type="EMBL" id="JACIGE010000009">
    <property type="protein sequence ID" value="MBB4248050.1"/>
    <property type="molecule type" value="Genomic_DNA"/>
</dbReference>